<name>A0A0C7P040_DEFTU</name>
<dbReference type="Proteomes" id="UP000032809">
    <property type="component" value="Chromosome I"/>
</dbReference>
<gene>
    <name evidence="3" type="primary">xseA</name>
    <name evidence="3" type="ORF">DTL3_0284</name>
</gene>
<evidence type="ECO:0000313" key="3">
    <source>
        <dbReference type="EMBL" id="CEP77615.1"/>
    </source>
</evidence>
<dbReference type="GO" id="GO:0009318">
    <property type="term" value="C:exodeoxyribonuclease VII complex"/>
    <property type="evidence" value="ECO:0007669"/>
    <property type="project" value="UniProtKB-UniRule"/>
</dbReference>
<comment type="similarity">
    <text evidence="1">Belongs to the XseA family.</text>
</comment>
<comment type="catalytic activity">
    <reaction evidence="1">
        <text>Exonucleolytic cleavage in either 5'- to 3'- or 3'- to 5'-direction to yield nucleoside 5'-phosphates.</text>
        <dbReference type="EC" id="3.1.11.6"/>
    </reaction>
</comment>
<evidence type="ECO:0000256" key="1">
    <source>
        <dbReference type="RuleBase" id="RU004355"/>
    </source>
</evidence>
<dbReference type="InterPro" id="IPR003753">
    <property type="entry name" value="Exonuc_VII_L"/>
</dbReference>
<keyword evidence="1 3" id="KW-0378">Hydrolase</keyword>
<sequence length="467" mass="53954">MLFHQQNEFKFESIQELIEYLNSIFVNSPMYSKEIEVIGDVTHAKYSKRGDLYVELSQKVRNSNYSITIFFNQSSIPYLLDHCHLKSEKELINKRWKFGGVVNFWKREAKYVVHGTYVIALGDSEIEKKRREILKILEKNGLLRKVEHELVELNPIKKIAVVSSPTAAGFGDFLKNINHARFVPIVHLYPAPMQGVNTVPGIKYALGAILKSKIDYDIVVIIRGGGSKSDLMYFDDLELAYIIAKFNEKIPVVVGIGHEQDKTIPDYVSWKNYSTPTEVSRDIVNQINFYVDRIESLEKDLTLYFNNIYSRAENLISFNTINNIKYFINKEILNASKKLEDNYLQIKNQVNLILEYNEKNVDLNKLENISNLLNFLLNNVSKNVVTYQNSILTEMKNMIDYSESSLINVFQRLTESSPFAAFLYNGVLIKKNEEIVDSISKIDEGEKVRLIFKDGSADSNIEKIYKW</sequence>
<accession>A0A0C7P040</accession>
<dbReference type="EMBL" id="LN824141">
    <property type="protein sequence ID" value="CEP77615.1"/>
    <property type="molecule type" value="Genomic_DNA"/>
</dbReference>
<comment type="subcellular location">
    <subcellularLocation>
        <location evidence="1">Cytoplasm</location>
    </subcellularLocation>
</comment>
<dbReference type="NCBIfam" id="TIGR00237">
    <property type="entry name" value="xseA"/>
    <property type="match status" value="1"/>
</dbReference>
<proteinExistence type="inferred from homology"/>
<dbReference type="Pfam" id="PF02601">
    <property type="entry name" value="Exonuc_VII_L"/>
    <property type="match status" value="1"/>
</dbReference>
<keyword evidence="4" id="KW-1185">Reference proteome</keyword>
<dbReference type="GO" id="GO:0008855">
    <property type="term" value="F:exodeoxyribonuclease VII activity"/>
    <property type="evidence" value="ECO:0007669"/>
    <property type="project" value="UniProtKB-UniRule"/>
</dbReference>
<dbReference type="KEGG" id="dtn:DTL3_0284"/>
<dbReference type="PATRIC" id="fig|1006576.9.peg.281"/>
<organism evidence="3 4">
    <name type="scientific">Defluviitoga tunisiensis</name>
    <dbReference type="NCBI Taxonomy" id="1006576"/>
    <lineage>
        <taxon>Bacteria</taxon>
        <taxon>Thermotogati</taxon>
        <taxon>Thermotogota</taxon>
        <taxon>Thermotogae</taxon>
        <taxon>Petrotogales</taxon>
        <taxon>Petrotogaceae</taxon>
        <taxon>Defluviitoga</taxon>
    </lineage>
</organism>
<dbReference type="PANTHER" id="PTHR30008">
    <property type="entry name" value="EXODEOXYRIBONUCLEASE 7 LARGE SUBUNIT"/>
    <property type="match status" value="1"/>
</dbReference>
<keyword evidence="1" id="KW-0540">Nuclease</keyword>
<feature type="domain" description="Exonuclease VII large subunit C-terminal" evidence="2">
    <location>
        <begin position="156"/>
        <end position="459"/>
    </location>
</feature>
<dbReference type="RefSeq" id="WP_052670238.1">
    <property type="nucleotide sequence ID" value="NZ_LN824141.1"/>
</dbReference>
<dbReference type="STRING" id="1006576.DTL3_0284"/>
<evidence type="ECO:0000313" key="4">
    <source>
        <dbReference type="Proteomes" id="UP000032809"/>
    </source>
</evidence>
<protein>
    <recommendedName>
        <fullName evidence="1">Exodeoxyribonuclease 7 large subunit</fullName>
        <ecNumber evidence="1">3.1.11.6</ecNumber>
    </recommendedName>
</protein>
<evidence type="ECO:0000259" key="2">
    <source>
        <dbReference type="Pfam" id="PF02601"/>
    </source>
</evidence>
<keyword evidence="1 3" id="KW-0269">Exonuclease</keyword>
<dbReference type="GO" id="GO:0005737">
    <property type="term" value="C:cytoplasm"/>
    <property type="evidence" value="ECO:0007669"/>
    <property type="project" value="UniProtKB-SubCell"/>
</dbReference>
<dbReference type="InterPro" id="IPR020579">
    <property type="entry name" value="Exonuc_VII_lsu_C"/>
</dbReference>
<dbReference type="OrthoDB" id="9802795at2"/>
<dbReference type="AlphaFoldDB" id="A0A0C7P040"/>
<dbReference type="EC" id="3.1.11.6" evidence="1"/>
<dbReference type="HOGENOM" id="CLU_023625_4_2_0"/>
<reference evidence="4" key="1">
    <citation type="submission" date="2014-11" db="EMBL/GenBank/DDBJ databases">
        <authorList>
            <person name="Wibberg D."/>
        </authorList>
    </citation>
    <scope>NUCLEOTIDE SEQUENCE [LARGE SCALE GENOMIC DNA]</scope>
    <source>
        <strain evidence="4">L3</strain>
    </source>
</reference>
<dbReference type="PANTHER" id="PTHR30008:SF0">
    <property type="entry name" value="EXODEOXYRIBONUCLEASE 7 LARGE SUBUNIT"/>
    <property type="match status" value="1"/>
</dbReference>
<dbReference type="GO" id="GO:0006308">
    <property type="term" value="P:DNA catabolic process"/>
    <property type="evidence" value="ECO:0007669"/>
    <property type="project" value="UniProtKB-UniRule"/>
</dbReference>